<gene>
    <name evidence="1" type="ORF">THAOC_36659</name>
</gene>
<dbReference type="EMBL" id="AGNL01049242">
    <property type="protein sequence ID" value="EJK44773.1"/>
    <property type="molecule type" value="Genomic_DNA"/>
</dbReference>
<proteinExistence type="predicted"/>
<dbReference type="Proteomes" id="UP000266841">
    <property type="component" value="Unassembled WGS sequence"/>
</dbReference>
<organism evidence="1 2">
    <name type="scientific">Thalassiosira oceanica</name>
    <name type="common">Marine diatom</name>
    <dbReference type="NCBI Taxonomy" id="159749"/>
    <lineage>
        <taxon>Eukaryota</taxon>
        <taxon>Sar</taxon>
        <taxon>Stramenopiles</taxon>
        <taxon>Ochrophyta</taxon>
        <taxon>Bacillariophyta</taxon>
        <taxon>Coscinodiscophyceae</taxon>
        <taxon>Thalassiosirophycidae</taxon>
        <taxon>Thalassiosirales</taxon>
        <taxon>Thalassiosiraceae</taxon>
        <taxon>Thalassiosira</taxon>
    </lineage>
</organism>
<name>K0QZ65_THAOC</name>
<accession>K0QZ65</accession>
<dbReference type="AlphaFoldDB" id="K0QZ65"/>
<sequence>MHTCRPLIITSDRRQDYIRQKASLRLNRDTPRNLGPSASLFRTSPPKAAASLRYRRADFYSDFDTDFYSDFQRVERVSSDLVAKPLT</sequence>
<protein>
    <submittedName>
        <fullName evidence="1">Uncharacterized protein</fullName>
    </submittedName>
</protein>
<keyword evidence="2" id="KW-1185">Reference proteome</keyword>
<reference evidence="1 2" key="1">
    <citation type="journal article" date="2012" name="Genome Biol.">
        <title>Genome and low-iron response of an oceanic diatom adapted to chronic iron limitation.</title>
        <authorList>
            <person name="Lommer M."/>
            <person name="Specht M."/>
            <person name="Roy A.S."/>
            <person name="Kraemer L."/>
            <person name="Andreson R."/>
            <person name="Gutowska M.A."/>
            <person name="Wolf J."/>
            <person name="Bergner S.V."/>
            <person name="Schilhabel M.B."/>
            <person name="Klostermeier U.C."/>
            <person name="Beiko R.G."/>
            <person name="Rosenstiel P."/>
            <person name="Hippler M."/>
            <person name="Laroche J."/>
        </authorList>
    </citation>
    <scope>NUCLEOTIDE SEQUENCE [LARGE SCALE GENOMIC DNA]</scope>
    <source>
        <strain evidence="1 2">CCMP1005</strain>
    </source>
</reference>
<evidence type="ECO:0000313" key="2">
    <source>
        <dbReference type="Proteomes" id="UP000266841"/>
    </source>
</evidence>
<evidence type="ECO:0000313" key="1">
    <source>
        <dbReference type="EMBL" id="EJK44773.1"/>
    </source>
</evidence>
<comment type="caution">
    <text evidence="1">The sequence shown here is derived from an EMBL/GenBank/DDBJ whole genome shotgun (WGS) entry which is preliminary data.</text>
</comment>